<evidence type="ECO:0000313" key="3">
    <source>
        <dbReference type="EMBL" id="XCH13872.1"/>
    </source>
</evidence>
<reference evidence="3" key="1">
    <citation type="submission" date="2024-06" db="EMBL/GenBank/DDBJ databases">
        <title>Biodegradation of dimethachlon by Arthrobacter sp. K5: mechanistic insights and ecological implications.</title>
        <authorList>
            <person name="Hu S."/>
            <person name="Lu P."/>
        </authorList>
    </citation>
    <scope>NUCLEOTIDE SEQUENCE</scope>
    <source>
        <strain evidence="3">K5</strain>
        <plasmid evidence="3">unnamed</plasmid>
    </source>
</reference>
<dbReference type="InterPro" id="IPR004099">
    <property type="entry name" value="Pyr_nucl-diS_OxRdtase_dimer"/>
</dbReference>
<dbReference type="RefSeq" id="WP_353713576.1">
    <property type="nucleotide sequence ID" value="NZ_CP159280.1"/>
</dbReference>
<dbReference type="Pfam" id="PF02852">
    <property type="entry name" value="Pyr_redox_dim"/>
    <property type="match status" value="1"/>
</dbReference>
<dbReference type="AlphaFoldDB" id="A0AAU8EYF8"/>
<feature type="compositionally biased region" description="Basic and acidic residues" evidence="1">
    <location>
        <begin position="65"/>
        <end position="80"/>
    </location>
</feature>
<geneLocation type="plasmid" evidence="3">
    <name>unnamed</name>
</geneLocation>
<name>A0AAU8EYF8_9MICC</name>
<dbReference type="InterPro" id="IPR016156">
    <property type="entry name" value="FAD/NAD-linked_Rdtase_dimer_sf"/>
</dbReference>
<evidence type="ECO:0000259" key="2">
    <source>
        <dbReference type="Pfam" id="PF02852"/>
    </source>
</evidence>
<gene>
    <name evidence="3" type="ORF">ABRP34_22390</name>
</gene>
<proteinExistence type="predicted"/>
<sequence>MCRVLPLKFIPRALVNRDTRGFIKIVADADTGRIVGITVVGKDAGDIAAAGIYILEAGMTVDPGRESLEPLSDHGRRHQDSSPVLHY</sequence>
<dbReference type="SUPFAM" id="SSF55424">
    <property type="entry name" value="FAD/NAD-linked reductases, dimerisation (C-terminal) domain"/>
    <property type="match status" value="1"/>
</dbReference>
<dbReference type="Gene3D" id="3.30.390.30">
    <property type="match status" value="1"/>
</dbReference>
<protein>
    <recommendedName>
        <fullName evidence="2">Pyridine nucleotide-disulphide oxidoreductase dimerisation domain-containing protein</fullName>
    </recommendedName>
</protein>
<feature type="domain" description="Pyridine nucleotide-disulphide oxidoreductase dimerisation" evidence="2">
    <location>
        <begin position="6"/>
        <end position="62"/>
    </location>
</feature>
<keyword evidence="3" id="KW-0614">Plasmid</keyword>
<organism evidence="3">
    <name type="scientific">Arthrobacter sp. K5</name>
    <dbReference type="NCBI Taxonomy" id="2839623"/>
    <lineage>
        <taxon>Bacteria</taxon>
        <taxon>Bacillati</taxon>
        <taxon>Actinomycetota</taxon>
        <taxon>Actinomycetes</taxon>
        <taxon>Micrococcales</taxon>
        <taxon>Micrococcaceae</taxon>
        <taxon>Arthrobacter</taxon>
    </lineage>
</organism>
<evidence type="ECO:0000256" key="1">
    <source>
        <dbReference type="SAM" id="MobiDB-lite"/>
    </source>
</evidence>
<dbReference type="EMBL" id="CP159280">
    <property type="protein sequence ID" value="XCH13872.1"/>
    <property type="molecule type" value="Genomic_DNA"/>
</dbReference>
<feature type="region of interest" description="Disordered" evidence="1">
    <location>
        <begin position="65"/>
        <end position="87"/>
    </location>
</feature>
<accession>A0AAU8EYF8</accession>